<sequence>MHSRVHPRTKQLSLVITAGGASARFVIKASNTPHPPLRWAKICDSARWGAAFVLKSSQVYLLIEIATSKHVARQGGGVCFSPTYTRTVFQNLIRKRKVDNDCK</sequence>
<dbReference type="AlphaFoldDB" id="G0USZ2"/>
<gene>
    <name evidence="1" type="ORF">TCIL3000_8_7340</name>
</gene>
<reference evidence="1" key="1">
    <citation type="journal article" date="2012" name="Proc. Natl. Acad. Sci. U.S.A.">
        <title>Antigenic diversity is generated by distinct evolutionary mechanisms in African trypanosome species.</title>
        <authorList>
            <person name="Jackson A.P."/>
            <person name="Berry A."/>
            <person name="Aslett M."/>
            <person name="Allison H.C."/>
            <person name="Burton P."/>
            <person name="Vavrova-Anderson J."/>
            <person name="Brown R."/>
            <person name="Browne H."/>
            <person name="Corton N."/>
            <person name="Hauser H."/>
            <person name="Gamble J."/>
            <person name="Gilderthorp R."/>
            <person name="Marcello L."/>
            <person name="McQuillan J."/>
            <person name="Otto T.D."/>
            <person name="Quail M.A."/>
            <person name="Sanders M.J."/>
            <person name="van Tonder A."/>
            <person name="Ginger M.L."/>
            <person name="Field M.C."/>
            <person name="Barry J.D."/>
            <person name="Hertz-Fowler C."/>
            <person name="Berriman M."/>
        </authorList>
    </citation>
    <scope>NUCLEOTIDE SEQUENCE</scope>
    <source>
        <strain evidence="1">IL3000</strain>
    </source>
</reference>
<organism evidence="1">
    <name type="scientific">Trypanosoma congolense (strain IL3000)</name>
    <dbReference type="NCBI Taxonomy" id="1068625"/>
    <lineage>
        <taxon>Eukaryota</taxon>
        <taxon>Discoba</taxon>
        <taxon>Euglenozoa</taxon>
        <taxon>Kinetoplastea</taxon>
        <taxon>Metakinetoplastina</taxon>
        <taxon>Trypanosomatida</taxon>
        <taxon>Trypanosomatidae</taxon>
        <taxon>Trypanosoma</taxon>
        <taxon>Nannomonas</taxon>
    </lineage>
</organism>
<protein>
    <submittedName>
        <fullName evidence="1">Uncharacterized protein</fullName>
    </submittedName>
</protein>
<proteinExistence type="predicted"/>
<dbReference type="EMBL" id="HE575321">
    <property type="protein sequence ID" value="CCC92505.1"/>
    <property type="molecule type" value="Genomic_DNA"/>
</dbReference>
<accession>G0USZ2</accession>
<evidence type="ECO:0000313" key="1">
    <source>
        <dbReference type="EMBL" id="CCC92505.1"/>
    </source>
</evidence>
<name>G0USZ2_TRYCI</name>